<gene>
    <name evidence="2" type="ORF">FB472_1659</name>
</gene>
<dbReference type="Pfam" id="PF00378">
    <property type="entry name" value="ECH_1"/>
    <property type="match status" value="1"/>
</dbReference>
<dbReference type="Proteomes" id="UP000316560">
    <property type="component" value="Unassembled WGS sequence"/>
</dbReference>
<comment type="caution">
    <text evidence="2">The sequence shown here is derived from an EMBL/GenBank/DDBJ whole genome shotgun (WGS) entry which is preliminary data.</text>
</comment>
<evidence type="ECO:0000313" key="2">
    <source>
        <dbReference type="EMBL" id="TQO20051.1"/>
    </source>
</evidence>
<dbReference type="EMBL" id="VFRA01000001">
    <property type="protein sequence ID" value="TQO20051.1"/>
    <property type="molecule type" value="Genomic_DNA"/>
</dbReference>
<name>A0A8H2K9C3_9MICO</name>
<sequence>MIETVHSETRGTTLLITITREEKRNALDIGTISEIARLINGVGSEVRAVVLTAAGDHFSAGLDLYELVDGTAWDTVQSSRNWHEYMNQIQFGPVPVISALHGAVIGGGLELAASTHIRVADSTAYYALPEAARGLYVGGGGSARLPKLISLARMTDMMLTGRVLTAEEGHAAGLSQYLVATGKALETALELAEAVARNTKLTNFAVNHVLPRINDSSQEVGLLTESLMAALAKTDPQAQERLAEFLDGRSARVRPTNA</sequence>
<dbReference type="InterPro" id="IPR001753">
    <property type="entry name" value="Enoyl-CoA_hydra/iso"/>
</dbReference>
<dbReference type="GO" id="GO:0003824">
    <property type="term" value="F:catalytic activity"/>
    <property type="evidence" value="ECO:0007669"/>
    <property type="project" value="UniProtKB-ARBA"/>
</dbReference>
<dbReference type="PANTHER" id="PTHR43802">
    <property type="entry name" value="ENOYL-COA HYDRATASE"/>
    <property type="match status" value="1"/>
</dbReference>
<accession>A0A8H2K9C3</accession>
<dbReference type="InterPro" id="IPR029045">
    <property type="entry name" value="ClpP/crotonase-like_dom_sf"/>
</dbReference>
<evidence type="ECO:0000256" key="1">
    <source>
        <dbReference type="ARBA" id="ARBA00005254"/>
    </source>
</evidence>
<dbReference type="AlphaFoldDB" id="A0A8H2K9C3"/>
<dbReference type="RefSeq" id="WP_141990459.1">
    <property type="nucleotide sequence ID" value="NZ_VFRA01000001.1"/>
</dbReference>
<dbReference type="NCBIfam" id="NF006013">
    <property type="entry name" value="PRK08150.1"/>
    <property type="match status" value="1"/>
</dbReference>
<protein>
    <submittedName>
        <fullName evidence="2">Vanillin synthase /trans-feruloyl-CoA hydratase</fullName>
    </submittedName>
</protein>
<dbReference type="SUPFAM" id="SSF52096">
    <property type="entry name" value="ClpP/crotonase"/>
    <property type="match status" value="1"/>
</dbReference>
<dbReference type="Gene3D" id="1.10.12.10">
    <property type="entry name" value="Lyase 2-enoyl-coa Hydratase, Chain A, domain 2"/>
    <property type="match status" value="1"/>
</dbReference>
<evidence type="ECO:0000313" key="3">
    <source>
        <dbReference type="Proteomes" id="UP000316560"/>
    </source>
</evidence>
<dbReference type="PANTHER" id="PTHR43802:SF1">
    <property type="entry name" value="IP11341P-RELATED"/>
    <property type="match status" value="1"/>
</dbReference>
<proteinExistence type="inferred from homology"/>
<organism evidence="2 3">
    <name type="scientific">Rhodoglobus vestalii</name>
    <dbReference type="NCBI Taxonomy" id="193384"/>
    <lineage>
        <taxon>Bacteria</taxon>
        <taxon>Bacillati</taxon>
        <taxon>Actinomycetota</taxon>
        <taxon>Actinomycetes</taxon>
        <taxon>Micrococcales</taxon>
        <taxon>Microbacteriaceae</taxon>
        <taxon>Rhodoglobus</taxon>
    </lineage>
</organism>
<keyword evidence="3" id="KW-1185">Reference proteome</keyword>
<dbReference type="Gene3D" id="3.90.226.10">
    <property type="entry name" value="2-enoyl-CoA Hydratase, Chain A, domain 1"/>
    <property type="match status" value="1"/>
</dbReference>
<comment type="similarity">
    <text evidence="1">Belongs to the enoyl-CoA hydratase/isomerase family.</text>
</comment>
<dbReference type="CDD" id="cd06558">
    <property type="entry name" value="crotonase-like"/>
    <property type="match status" value="1"/>
</dbReference>
<dbReference type="OrthoDB" id="5174409at2"/>
<dbReference type="InterPro" id="IPR014748">
    <property type="entry name" value="Enoyl-CoA_hydra_C"/>
</dbReference>
<reference evidence="2 3" key="1">
    <citation type="submission" date="2019-06" db="EMBL/GenBank/DDBJ databases">
        <title>Sequencing the genomes of 1000 actinobacteria strains.</title>
        <authorList>
            <person name="Klenk H.-P."/>
        </authorList>
    </citation>
    <scope>NUCLEOTIDE SEQUENCE [LARGE SCALE GENOMIC DNA]</scope>
    <source>
        <strain evidence="2 3">DSM 21947</strain>
    </source>
</reference>